<dbReference type="InterPro" id="IPR010179">
    <property type="entry name" value="CRISPR-assoc_prot_Cse3"/>
</dbReference>
<dbReference type="SUPFAM" id="SSF117987">
    <property type="entry name" value="CRISPR-associated protein"/>
    <property type="match status" value="1"/>
</dbReference>
<accession>A0ABU2B8E8</accession>
<protein>
    <recommendedName>
        <fullName evidence="3">CRISPR associated protein</fullName>
    </recommendedName>
</protein>
<keyword evidence="2" id="KW-1185">Reference proteome</keyword>
<evidence type="ECO:0008006" key="3">
    <source>
        <dbReference type="Google" id="ProtNLM"/>
    </source>
</evidence>
<evidence type="ECO:0000313" key="1">
    <source>
        <dbReference type="EMBL" id="MDR7353659.1"/>
    </source>
</evidence>
<dbReference type="Proteomes" id="UP001183619">
    <property type="component" value="Unassembled WGS sequence"/>
</dbReference>
<dbReference type="Gene3D" id="3.30.70.1210">
    <property type="entry name" value="Crispr-associated protein, domain 2"/>
    <property type="match status" value="1"/>
</dbReference>
<name>A0ABU2B8E8_9CORY</name>
<proteinExistence type="predicted"/>
<evidence type="ECO:0000313" key="2">
    <source>
        <dbReference type="Proteomes" id="UP001183619"/>
    </source>
</evidence>
<comment type="caution">
    <text evidence="1">The sequence shown here is derived from an EMBL/GenBank/DDBJ whole genome shotgun (WGS) entry which is preliminary data.</text>
</comment>
<organism evidence="1 2">
    <name type="scientific">Corynebacterium felinum</name>
    <dbReference type="NCBI Taxonomy" id="131318"/>
    <lineage>
        <taxon>Bacteria</taxon>
        <taxon>Bacillati</taxon>
        <taxon>Actinomycetota</taxon>
        <taxon>Actinomycetes</taxon>
        <taxon>Mycobacteriales</taxon>
        <taxon>Corynebacteriaceae</taxon>
        <taxon>Corynebacterium</taxon>
    </lineage>
</organism>
<dbReference type="Pfam" id="PF08798">
    <property type="entry name" value="CRISPR_assoc"/>
    <property type="match status" value="1"/>
</dbReference>
<dbReference type="EMBL" id="JAVDYF010000001">
    <property type="protein sequence ID" value="MDR7353659.1"/>
    <property type="molecule type" value="Genomic_DNA"/>
</dbReference>
<gene>
    <name evidence="1" type="ORF">J2S37_000197</name>
</gene>
<reference evidence="1 2" key="1">
    <citation type="submission" date="2023-07" db="EMBL/GenBank/DDBJ databases">
        <title>Sequencing the genomes of 1000 actinobacteria strains.</title>
        <authorList>
            <person name="Klenk H.-P."/>
        </authorList>
    </citation>
    <scope>NUCLEOTIDE SEQUENCE [LARGE SCALE GENOMIC DNA]</scope>
    <source>
        <strain evidence="1 2">DSM 44508</strain>
    </source>
</reference>
<sequence>MLSVSDPQLLRNALVSGIGKGKAYGLGMITLAPYSGG</sequence>